<accession>A0A8S5MLD4</accession>
<proteinExistence type="predicted"/>
<reference evidence="1" key="1">
    <citation type="journal article" date="2021" name="Proc. Natl. Acad. Sci. U.S.A.">
        <title>A Catalog of Tens of Thousands of Viruses from Human Metagenomes Reveals Hidden Associations with Chronic Diseases.</title>
        <authorList>
            <person name="Tisza M.J."/>
            <person name="Buck C.B."/>
        </authorList>
    </citation>
    <scope>NUCLEOTIDE SEQUENCE</scope>
    <source>
        <strain evidence="1">Ctlpi2</strain>
    </source>
</reference>
<organism evidence="1">
    <name type="scientific">Podoviridae sp. ctlpi2</name>
    <dbReference type="NCBI Taxonomy" id="2826574"/>
    <lineage>
        <taxon>Viruses</taxon>
        <taxon>Duplodnaviria</taxon>
        <taxon>Heunggongvirae</taxon>
        <taxon>Uroviricota</taxon>
        <taxon>Caudoviricetes</taxon>
    </lineage>
</organism>
<sequence length="54" mass="6241">MEKFETLWGRIEVENGSLCIVIDDYELPYIRVDLTRQDTAKFAAFLNTTLGEQS</sequence>
<protein>
    <submittedName>
        <fullName evidence="1">Uncharacterized protein</fullName>
    </submittedName>
</protein>
<dbReference type="EMBL" id="BK014928">
    <property type="protein sequence ID" value="DAD83129.1"/>
    <property type="molecule type" value="Genomic_DNA"/>
</dbReference>
<evidence type="ECO:0000313" key="1">
    <source>
        <dbReference type="EMBL" id="DAD83129.1"/>
    </source>
</evidence>
<name>A0A8S5MLD4_9CAUD</name>